<dbReference type="InterPro" id="IPR008978">
    <property type="entry name" value="HSP20-like_chaperone"/>
</dbReference>
<protein>
    <recommendedName>
        <fullName evidence="3">Nuclear migration protein nudC</fullName>
    </recommendedName>
    <alternativeName>
        <fullName evidence="6">Nuclear distribution protein C homolog</fullName>
    </alternativeName>
</protein>
<evidence type="ECO:0000256" key="5">
    <source>
        <dbReference type="ARBA" id="ARBA00022553"/>
    </source>
</evidence>
<dbReference type="Proteomes" id="UP000327044">
    <property type="component" value="Unassembled WGS sequence"/>
</dbReference>
<dbReference type="GO" id="GO:0051082">
    <property type="term" value="F:unfolded protein binding"/>
    <property type="evidence" value="ECO:0007669"/>
    <property type="project" value="TreeGrafter"/>
</dbReference>
<dbReference type="SUPFAM" id="SSF49764">
    <property type="entry name" value="HSP20-like chaperones"/>
    <property type="match status" value="1"/>
</dbReference>
<dbReference type="GO" id="GO:0006457">
    <property type="term" value="P:protein folding"/>
    <property type="evidence" value="ECO:0007669"/>
    <property type="project" value="TreeGrafter"/>
</dbReference>
<dbReference type="Pfam" id="PF14050">
    <property type="entry name" value="Nudc_N"/>
    <property type="match status" value="1"/>
</dbReference>
<dbReference type="PANTHER" id="PTHR12356">
    <property type="entry name" value="NUCLEAR MOVEMENT PROTEIN NUDC"/>
    <property type="match status" value="1"/>
</dbReference>
<accession>A0A5N4A8S7</accession>
<dbReference type="PROSITE" id="PS51203">
    <property type="entry name" value="CS"/>
    <property type="match status" value="1"/>
</dbReference>
<evidence type="ECO:0000256" key="1">
    <source>
        <dbReference type="ARBA" id="ARBA00004496"/>
    </source>
</evidence>
<feature type="compositionally biased region" description="Polar residues" evidence="7">
    <location>
        <begin position="80"/>
        <end position="104"/>
    </location>
</feature>
<evidence type="ECO:0000256" key="2">
    <source>
        <dbReference type="ARBA" id="ARBA00010513"/>
    </source>
</evidence>
<dbReference type="InParanoid" id="A0A5N4A8S7"/>
<reference evidence="9 10" key="1">
    <citation type="journal article" date="2018" name="Elife">
        <title>Firefly genomes illuminate parallel origins of bioluminescence in beetles.</title>
        <authorList>
            <person name="Fallon T.R."/>
            <person name="Lower S.E."/>
            <person name="Chang C.H."/>
            <person name="Bessho-Uehara M."/>
            <person name="Martin G.J."/>
            <person name="Bewick A.J."/>
            <person name="Behringer M."/>
            <person name="Debat H.J."/>
            <person name="Wong I."/>
            <person name="Day J.C."/>
            <person name="Suvorov A."/>
            <person name="Silva C.J."/>
            <person name="Stanger-Hall K.F."/>
            <person name="Hall D.W."/>
            <person name="Schmitz R.J."/>
            <person name="Nelson D.R."/>
            <person name="Lewis S.M."/>
            <person name="Shigenobu S."/>
            <person name="Bybee S.M."/>
            <person name="Larracuente A.M."/>
            <person name="Oba Y."/>
            <person name="Weng J.K."/>
        </authorList>
    </citation>
    <scope>NUCLEOTIDE SEQUENCE [LARGE SCALE GENOMIC DNA]</scope>
    <source>
        <strain evidence="9">1611_PpyrPB1</strain>
        <tissue evidence="9">Whole body</tissue>
    </source>
</reference>
<evidence type="ECO:0000313" key="9">
    <source>
        <dbReference type="EMBL" id="KAB0793736.1"/>
    </source>
</evidence>
<sequence length="281" mass="31993">MEGTVFDETLLAILKECHTLPNFLDIIFGFLKRRTDFYCIATDPKSAIGLPKGWAEYFVKEAFVKWKSKDAQQELEQHNPAVTSKTPACNSNQSEQTFSPSDSYNGAVHENYTWSQTVNEVNIIVRLPEMSTAKDIEVLIQSQKIRVKHKKSDSILLAGELCEKVKHNDAIWSLDKRKLDIHLDKSSEMWWNCLTKTEPKLDISKFDCSRPFDELSEENQAQIEELTWNQERKLHGLPTSEDIKMRNKLAKAFAVEGSPFKGVDPSTVLIESDGSFGATDF</sequence>
<keyword evidence="10" id="KW-1185">Reference proteome</keyword>
<feature type="region of interest" description="Disordered" evidence="7">
    <location>
        <begin position="75"/>
        <end position="104"/>
    </location>
</feature>
<name>A0A5N4A8S7_PHOPY</name>
<dbReference type="PANTHER" id="PTHR12356:SF3">
    <property type="entry name" value="NUCLEAR MIGRATION PROTEIN NUDC"/>
    <property type="match status" value="1"/>
</dbReference>
<evidence type="ECO:0000259" key="8">
    <source>
        <dbReference type="PROSITE" id="PS51203"/>
    </source>
</evidence>
<evidence type="ECO:0000256" key="7">
    <source>
        <dbReference type="SAM" id="MobiDB-lite"/>
    </source>
</evidence>
<comment type="similarity">
    <text evidence="2">Belongs to the nudC family.</text>
</comment>
<comment type="subcellular location">
    <subcellularLocation>
        <location evidence="1">Cytoplasm</location>
    </subcellularLocation>
</comment>
<dbReference type="CDD" id="cd06467">
    <property type="entry name" value="p23_NUDC_like"/>
    <property type="match status" value="1"/>
</dbReference>
<dbReference type="InterPro" id="IPR025934">
    <property type="entry name" value="NudC_N_dom"/>
</dbReference>
<gene>
    <name evidence="9" type="ORF">PPYR_13356</name>
</gene>
<dbReference type="InterPro" id="IPR037898">
    <property type="entry name" value="NudC_fam"/>
</dbReference>
<evidence type="ECO:0000256" key="6">
    <source>
        <dbReference type="ARBA" id="ARBA00030427"/>
    </source>
</evidence>
<evidence type="ECO:0000256" key="4">
    <source>
        <dbReference type="ARBA" id="ARBA00022490"/>
    </source>
</evidence>
<keyword evidence="4" id="KW-0963">Cytoplasm</keyword>
<comment type="caution">
    <text evidence="9">The sequence shown here is derived from an EMBL/GenBank/DDBJ whole genome shotgun (WGS) entry which is preliminary data.</text>
</comment>
<organism evidence="9 10">
    <name type="scientific">Photinus pyralis</name>
    <name type="common">Common eastern firefly</name>
    <name type="synonym">Lampyris pyralis</name>
    <dbReference type="NCBI Taxonomy" id="7054"/>
    <lineage>
        <taxon>Eukaryota</taxon>
        <taxon>Metazoa</taxon>
        <taxon>Ecdysozoa</taxon>
        <taxon>Arthropoda</taxon>
        <taxon>Hexapoda</taxon>
        <taxon>Insecta</taxon>
        <taxon>Pterygota</taxon>
        <taxon>Neoptera</taxon>
        <taxon>Endopterygota</taxon>
        <taxon>Coleoptera</taxon>
        <taxon>Polyphaga</taxon>
        <taxon>Elateriformia</taxon>
        <taxon>Elateroidea</taxon>
        <taxon>Lampyridae</taxon>
        <taxon>Lampyrinae</taxon>
        <taxon>Photinus</taxon>
    </lineage>
</organism>
<dbReference type="GO" id="GO:0005737">
    <property type="term" value="C:cytoplasm"/>
    <property type="evidence" value="ECO:0007669"/>
    <property type="project" value="UniProtKB-SubCell"/>
</dbReference>
<dbReference type="AlphaFoldDB" id="A0A5N4A8S7"/>
<dbReference type="Pfam" id="PF04969">
    <property type="entry name" value="CS"/>
    <property type="match status" value="1"/>
</dbReference>
<proteinExistence type="inferred from homology"/>
<dbReference type="FunCoup" id="A0A5N4A8S7">
    <property type="interactions" value="1076"/>
</dbReference>
<evidence type="ECO:0000256" key="3">
    <source>
        <dbReference type="ARBA" id="ARBA00017641"/>
    </source>
</evidence>
<keyword evidence="5" id="KW-0597">Phosphoprotein</keyword>
<evidence type="ECO:0000313" key="10">
    <source>
        <dbReference type="Proteomes" id="UP000327044"/>
    </source>
</evidence>
<dbReference type="EMBL" id="VVIM01000009">
    <property type="protein sequence ID" value="KAB0793736.1"/>
    <property type="molecule type" value="Genomic_DNA"/>
</dbReference>
<dbReference type="Gene3D" id="2.60.40.790">
    <property type="match status" value="1"/>
</dbReference>
<feature type="domain" description="CS" evidence="8">
    <location>
        <begin position="107"/>
        <end position="195"/>
    </location>
</feature>
<dbReference type="InterPro" id="IPR007052">
    <property type="entry name" value="CS_dom"/>
</dbReference>